<sequence length="457" mass="52281">MRRFLTHLHRHSHSLRPSQPPSRIPTTKINLPFLHSSRLLSDDASPPAAEQPPPPPPAAEQPPPPPPAAEQPPPPPPSFADVPNQDLKRRLEAYYKVEEELDLSSVAEAVLQRGLADAHSETDDELIEELRDHPLPDVGDKDFDSDFDDGHTTDEELTDLYNARQHVEKKMRKDQCFNMDDTKWDMINKSIQHRAVKDDLSEIKEDVFEECKSQEAVMDDTKWDYVVNELADGELNTMKVCEDILEDMLHWDKLLPDEIKQKVEAKFNELGDMCERGELEPEQAYELFKEFEDKMVSECTELMEAEPPTADELSETDNKSVELNDPPGAGPVLRWESTIVFAPGGDAWHPKNRKVKLSVTVKELGLSRHAFRRLREVVGKRYNSGKDELTITSERFDHREENRKDCLRTLYALVEDAMKADVLADDARNAYVKARLKANSQFMDRLKTKTQKLRLAA</sequence>
<accession>A0ACD5V8T8</accession>
<organism evidence="1 2">
    <name type="scientific">Avena sativa</name>
    <name type="common">Oat</name>
    <dbReference type="NCBI Taxonomy" id="4498"/>
    <lineage>
        <taxon>Eukaryota</taxon>
        <taxon>Viridiplantae</taxon>
        <taxon>Streptophyta</taxon>
        <taxon>Embryophyta</taxon>
        <taxon>Tracheophyta</taxon>
        <taxon>Spermatophyta</taxon>
        <taxon>Magnoliopsida</taxon>
        <taxon>Liliopsida</taxon>
        <taxon>Poales</taxon>
        <taxon>Poaceae</taxon>
        <taxon>BOP clade</taxon>
        <taxon>Pooideae</taxon>
        <taxon>Poodae</taxon>
        <taxon>Poeae</taxon>
        <taxon>Poeae Chloroplast Group 1 (Aveneae type)</taxon>
        <taxon>Aveninae</taxon>
        <taxon>Avena</taxon>
    </lineage>
</organism>
<reference evidence="1" key="2">
    <citation type="submission" date="2025-09" db="UniProtKB">
        <authorList>
            <consortium name="EnsemblPlants"/>
        </authorList>
    </citation>
    <scope>IDENTIFICATION</scope>
</reference>
<evidence type="ECO:0000313" key="1">
    <source>
        <dbReference type="EnsemblPlants" id="AVESA.00010b.r2.2DG0382280.1.CDS"/>
    </source>
</evidence>
<keyword evidence="2" id="KW-1185">Reference proteome</keyword>
<dbReference type="Proteomes" id="UP001732700">
    <property type="component" value="Chromosome 2D"/>
</dbReference>
<proteinExistence type="predicted"/>
<evidence type="ECO:0000313" key="2">
    <source>
        <dbReference type="Proteomes" id="UP001732700"/>
    </source>
</evidence>
<dbReference type="EnsemblPlants" id="AVESA.00010b.r2.2DG0382280.1">
    <property type="protein sequence ID" value="AVESA.00010b.r2.2DG0382280.1.CDS"/>
    <property type="gene ID" value="AVESA.00010b.r2.2DG0382280"/>
</dbReference>
<name>A0ACD5V8T8_AVESA</name>
<protein>
    <submittedName>
        <fullName evidence="1">Uncharacterized protein</fullName>
    </submittedName>
</protein>
<reference evidence="1" key="1">
    <citation type="submission" date="2021-05" db="EMBL/GenBank/DDBJ databases">
        <authorList>
            <person name="Scholz U."/>
            <person name="Mascher M."/>
            <person name="Fiebig A."/>
        </authorList>
    </citation>
    <scope>NUCLEOTIDE SEQUENCE [LARGE SCALE GENOMIC DNA]</scope>
</reference>